<dbReference type="OrthoDB" id="511599at2759"/>
<protein>
    <recommendedName>
        <fullName evidence="1">AAA protein C-terminal winged helix domain-containing protein</fullName>
    </recommendedName>
</protein>
<dbReference type="EMBL" id="JANBPK010001479">
    <property type="protein sequence ID" value="KAJ2922672.1"/>
    <property type="molecule type" value="Genomic_DNA"/>
</dbReference>
<evidence type="ECO:0000313" key="3">
    <source>
        <dbReference type="Proteomes" id="UP001140091"/>
    </source>
</evidence>
<feature type="non-terminal residue" evidence="2">
    <location>
        <position position="1"/>
    </location>
</feature>
<dbReference type="AlphaFoldDB" id="A0A9W8MAH7"/>
<dbReference type="Pfam" id="PF24913">
    <property type="entry name" value="WHD_AAA_fung"/>
    <property type="match status" value="1"/>
</dbReference>
<dbReference type="InterPro" id="IPR056808">
    <property type="entry name" value="HTH_AAA"/>
</dbReference>
<feature type="domain" description="AAA protein C-terminal winged helix" evidence="1">
    <location>
        <begin position="321"/>
        <end position="445"/>
    </location>
</feature>
<evidence type="ECO:0000313" key="2">
    <source>
        <dbReference type="EMBL" id="KAJ2922672.1"/>
    </source>
</evidence>
<dbReference type="InterPro" id="IPR027417">
    <property type="entry name" value="P-loop_NTPase"/>
</dbReference>
<dbReference type="PANTHER" id="PTHR36168">
    <property type="entry name" value="CHROMOSOME 1, WHOLE GENOME SHOTGUN SEQUENCE"/>
    <property type="match status" value="1"/>
</dbReference>
<comment type="caution">
    <text evidence="2">The sequence shown here is derived from an EMBL/GenBank/DDBJ whole genome shotgun (WGS) entry which is preliminary data.</text>
</comment>
<dbReference type="Proteomes" id="UP001140091">
    <property type="component" value="Unassembled WGS sequence"/>
</dbReference>
<organism evidence="2 3">
    <name type="scientific">Candolleomyces eurysporus</name>
    <dbReference type="NCBI Taxonomy" id="2828524"/>
    <lineage>
        <taxon>Eukaryota</taxon>
        <taxon>Fungi</taxon>
        <taxon>Dikarya</taxon>
        <taxon>Basidiomycota</taxon>
        <taxon>Agaricomycotina</taxon>
        <taxon>Agaricomycetes</taxon>
        <taxon>Agaricomycetidae</taxon>
        <taxon>Agaricales</taxon>
        <taxon>Agaricineae</taxon>
        <taxon>Psathyrellaceae</taxon>
        <taxon>Candolleomyces</taxon>
    </lineage>
</organism>
<sequence length="492" mass="55986">MTTCIGLGTVFVGGTFYLKWYKVNVLDKIELAFEAGYDPALELVRFSTSTMVASEDSDEFEEDEPLSTWTEHLRRKEQDVIDRIIEGEEPGYYFMFLGPKGCGKGTMIFNSMAAIQADGVTLCEAHPDLEVFRLRLGKVLNFEFNEDTQAGLFQRRDPPERGPALDIEIALGKLEKVALRCAKRRGKPFVLVINNIHHFRNNEEGRDLILQLQQKAEAWAAGGILTLVFSSDDFWPFHVMRKSASRMHVISVADLEQSEAMRALTRMRRDASRNSASPEEIRSIVDVVGGRLSYLNRAARSKDMEAMAKHMLDVEKGWILSRIGLIPDCDDDQKWSSCSWLLLKEFVKMRRAQEKERDEAIASGELKPEDVGDLPLPAISWYKCRQIMTRADFMEDLDRANISIDINHNVRPDSMLTLQAAIEVIEEAGFEELLNDVRNRIHEIESLRRTRELTFKDVDKGDMIRLSVDKGGADLIATIRGRNDDDDDDDDD</sequence>
<dbReference type="PANTHER" id="PTHR36168:SF1">
    <property type="entry name" value="ORC1-LIKE AAA ATPASE DOMAIN-CONTAINING PROTEIN"/>
    <property type="match status" value="1"/>
</dbReference>
<dbReference type="SUPFAM" id="SSF52540">
    <property type="entry name" value="P-loop containing nucleoside triphosphate hydrolases"/>
    <property type="match status" value="1"/>
</dbReference>
<keyword evidence="3" id="KW-1185">Reference proteome</keyword>
<reference evidence="2" key="1">
    <citation type="submission" date="2022-06" db="EMBL/GenBank/DDBJ databases">
        <title>Genome Sequence of Candolleomyces eurysporus.</title>
        <authorList>
            <person name="Buettner E."/>
        </authorList>
    </citation>
    <scope>NUCLEOTIDE SEQUENCE</scope>
    <source>
        <strain evidence="2">VTCC 930004</strain>
    </source>
</reference>
<evidence type="ECO:0000259" key="1">
    <source>
        <dbReference type="Pfam" id="PF24913"/>
    </source>
</evidence>
<proteinExistence type="predicted"/>
<name>A0A9W8MAH7_9AGAR</name>
<gene>
    <name evidence="2" type="ORF">H1R20_g14415</name>
</gene>
<accession>A0A9W8MAH7</accession>